<organism evidence="2 3">
    <name type="scientific">Ferrimicrobium acidiphilum DSM 19497</name>
    <dbReference type="NCBI Taxonomy" id="1121877"/>
    <lineage>
        <taxon>Bacteria</taxon>
        <taxon>Bacillati</taxon>
        <taxon>Actinomycetota</taxon>
        <taxon>Acidimicrobiia</taxon>
        <taxon>Acidimicrobiales</taxon>
        <taxon>Acidimicrobiaceae</taxon>
        <taxon>Ferrimicrobium</taxon>
    </lineage>
</organism>
<dbReference type="STRING" id="1121877.FEAC_15700"/>
<keyword evidence="3" id="KW-1185">Reference proteome</keyword>
<dbReference type="AlphaFoldDB" id="A0A0D8FU29"/>
<dbReference type="GeneID" id="78372751"/>
<dbReference type="Proteomes" id="UP000032336">
    <property type="component" value="Unassembled WGS sequence"/>
</dbReference>
<protein>
    <recommendedName>
        <fullName evidence="4">Cell division protein FtsQ</fullName>
    </recommendedName>
</protein>
<proteinExistence type="predicted"/>
<gene>
    <name evidence="2" type="ORF">FEAC_15700</name>
</gene>
<feature type="compositionally biased region" description="Basic residues" evidence="1">
    <location>
        <begin position="23"/>
        <end position="37"/>
    </location>
</feature>
<evidence type="ECO:0008006" key="4">
    <source>
        <dbReference type="Google" id="ProtNLM"/>
    </source>
</evidence>
<accession>A0A0D8FU29</accession>
<dbReference type="EMBL" id="JXUW01000013">
    <property type="protein sequence ID" value="KJE76641.1"/>
    <property type="molecule type" value="Genomic_DNA"/>
</dbReference>
<evidence type="ECO:0000256" key="1">
    <source>
        <dbReference type="SAM" id="MobiDB-lite"/>
    </source>
</evidence>
<comment type="caution">
    <text evidence="2">The sequence shown here is derived from an EMBL/GenBank/DDBJ whole genome shotgun (WGS) entry which is preliminary data.</text>
</comment>
<sequence>MTKELRKEPHRRVIPTMNTTKSGSKRSSKPRSARKVGSRSGRQVSVGRRRVVVVAFAVVVILTGAVWCYVGPVFRVRSILVLGGSMTQRASANDRLTEMLLHRHVWSINASRVQVAFANLPQLRGEVRLQALHIDWPSSVVVELSRVPLVGRLQQGYALTQAGFVAASNSPNVGSKFSVCPITTSTSSLRCQWHPHIGERLPAPLVAVLSALQQAEQQGSPISVYDVRKIGVVLRLSDSRECVLGTASQPRAQIRSCLGFSTPRAVLDVINPNSPAVLLNDRVG</sequence>
<name>A0A0D8FU29_9ACTN</name>
<evidence type="ECO:0000313" key="2">
    <source>
        <dbReference type="EMBL" id="KJE76641.1"/>
    </source>
</evidence>
<evidence type="ECO:0000313" key="3">
    <source>
        <dbReference type="Proteomes" id="UP000032336"/>
    </source>
</evidence>
<feature type="region of interest" description="Disordered" evidence="1">
    <location>
        <begin position="1"/>
        <end position="41"/>
    </location>
</feature>
<reference evidence="2 3" key="1">
    <citation type="submission" date="2015-01" db="EMBL/GenBank/DDBJ databases">
        <title>Draft genome of the acidophilic iron oxidizer Ferrimicrobium acidiphilum strain T23.</title>
        <authorList>
            <person name="Poehlein A."/>
            <person name="Eisen S."/>
            <person name="Schloemann M."/>
            <person name="Johnson B.D."/>
            <person name="Daniel R."/>
            <person name="Muehling M."/>
        </authorList>
    </citation>
    <scope>NUCLEOTIDE SEQUENCE [LARGE SCALE GENOMIC DNA]</scope>
    <source>
        <strain evidence="2 3">T23</strain>
    </source>
</reference>
<dbReference type="RefSeq" id="WP_035389613.1">
    <property type="nucleotide sequence ID" value="NZ_JQKF01000014.1"/>
</dbReference>
<dbReference type="PATRIC" id="fig|1121877.4.peg.1744"/>